<name>A0AA37CZG9_AERCA</name>
<dbReference type="EMBL" id="BPNN01000040">
    <property type="protein sequence ID" value="GJA64083.1"/>
    <property type="molecule type" value="Genomic_DNA"/>
</dbReference>
<dbReference type="AlphaFoldDB" id="A0AA37CZG9"/>
<protein>
    <submittedName>
        <fullName evidence="1">Uncharacterized protein</fullName>
    </submittedName>
</protein>
<proteinExistence type="predicted"/>
<evidence type="ECO:0000313" key="1">
    <source>
        <dbReference type="EMBL" id="GJA64083.1"/>
    </source>
</evidence>
<evidence type="ECO:0000313" key="2">
    <source>
        <dbReference type="Proteomes" id="UP000886934"/>
    </source>
</evidence>
<accession>A0AA37CZG9</accession>
<dbReference type="Proteomes" id="UP000886934">
    <property type="component" value="Unassembled WGS sequence"/>
</dbReference>
<organism evidence="1 2">
    <name type="scientific">Aeromonas caviae</name>
    <name type="common">Aeromonas punctata</name>
    <dbReference type="NCBI Taxonomy" id="648"/>
    <lineage>
        <taxon>Bacteria</taxon>
        <taxon>Pseudomonadati</taxon>
        <taxon>Pseudomonadota</taxon>
        <taxon>Gammaproteobacteria</taxon>
        <taxon>Aeromonadales</taxon>
        <taxon>Aeromonadaceae</taxon>
        <taxon>Aeromonas</taxon>
    </lineage>
</organism>
<dbReference type="RefSeq" id="WP_223940174.1">
    <property type="nucleotide sequence ID" value="NZ_BPNN01000040.1"/>
</dbReference>
<sequence length="58" mass="6787">MFKENSRHHQPTRPKAVTYLVRHGYVRIKDAWLRGQRETALIEPLVTGRYLVREGVGV</sequence>
<gene>
    <name evidence="1" type="ORF">KAM351_26940</name>
</gene>
<reference evidence="1" key="1">
    <citation type="submission" date="2021-07" db="EMBL/GenBank/DDBJ databases">
        <title>Draft genome sequence of carbapenem-resistant Aeromonas spp. in Japan.</title>
        <authorList>
            <person name="Maehana S."/>
            <person name="Suzuki M."/>
            <person name="Kitasato H."/>
        </authorList>
    </citation>
    <scope>NUCLEOTIDE SEQUENCE</scope>
    <source>
        <strain evidence="1">KAM351</strain>
    </source>
</reference>
<comment type="caution">
    <text evidence="1">The sequence shown here is derived from an EMBL/GenBank/DDBJ whole genome shotgun (WGS) entry which is preliminary data.</text>
</comment>